<dbReference type="RefSeq" id="WP_301419274.1">
    <property type="nucleotide sequence ID" value="NZ_CP098024.1"/>
</dbReference>
<keyword evidence="3" id="KW-1185">Reference proteome</keyword>
<accession>A0ABY9EGV8</accession>
<dbReference type="Proteomes" id="UP001321520">
    <property type="component" value="Plasmid unnamed"/>
</dbReference>
<name>A0ABY9EGV8_9GAMM</name>
<dbReference type="EMBL" id="CP098024">
    <property type="protein sequence ID" value="WKD51701.1"/>
    <property type="molecule type" value="Genomic_DNA"/>
</dbReference>
<proteinExistence type="predicted"/>
<evidence type="ECO:0000256" key="1">
    <source>
        <dbReference type="SAM" id="MobiDB-lite"/>
    </source>
</evidence>
<keyword evidence="2" id="KW-0614">Plasmid</keyword>
<evidence type="ECO:0000313" key="3">
    <source>
        <dbReference type="Proteomes" id="UP001321520"/>
    </source>
</evidence>
<geneLocation type="plasmid" evidence="2 3">
    <name>unnamed</name>
</geneLocation>
<sequence>MQVTIESAQPDETVEAPKAETPEWINFSGNETADLPAGIEPDAPIAIRLREGTELCAFAGDSFDLPLGNWDHADHEKDIVAYRLLSAKEARKFIEAKAVIKYVSKHLDGEIDHWAGLVHDLKARYDNPYLNTCCPSLLAPSAPLKVAGIKQSLQTLFNPRHGCYSKPCRRLANHPSREGADE</sequence>
<organism evidence="2 3">
    <name type="scientific">Microbulbifer spongiae</name>
    <dbReference type="NCBI Taxonomy" id="2944933"/>
    <lineage>
        <taxon>Bacteria</taxon>
        <taxon>Pseudomonadati</taxon>
        <taxon>Pseudomonadota</taxon>
        <taxon>Gammaproteobacteria</taxon>
        <taxon>Cellvibrionales</taxon>
        <taxon>Microbulbiferaceae</taxon>
        <taxon>Microbulbifer</taxon>
    </lineage>
</organism>
<gene>
    <name evidence="2" type="ORF">M8T91_18490</name>
</gene>
<protein>
    <submittedName>
        <fullName evidence="2">Uncharacterized protein</fullName>
    </submittedName>
</protein>
<evidence type="ECO:0000313" key="2">
    <source>
        <dbReference type="EMBL" id="WKD51701.1"/>
    </source>
</evidence>
<feature type="region of interest" description="Disordered" evidence="1">
    <location>
        <begin position="1"/>
        <end position="21"/>
    </location>
</feature>
<reference evidence="2 3" key="1">
    <citation type="submission" date="2022-05" db="EMBL/GenBank/DDBJ databases">
        <title>Microbulbifer sp. nov., isolated from sponge.</title>
        <authorList>
            <person name="Gao L."/>
        </authorList>
    </citation>
    <scope>NUCLEOTIDE SEQUENCE [LARGE SCALE GENOMIC DNA]</scope>
    <source>
        <strain evidence="2 3">MI-G</strain>
        <plasmid evidence="2 3">unnamed</plasmid>
    </source>
</reference>